<gene>
    <name evidence="1" type="ORF">E8A74_29795</name>
</gene>
<keyword evidence="2" id="KW-1185">Reference proteome</keyword>
<dbReference type="Proteomes" id="UP000309215">
    <property type="component" value="Unassembled WGS sequence"/>
</dbReference>
<dbReference type="AlphaFoldDB" id="A0A4U1J4B4"/>
<dbReference type="PANTHER" id="PTHR43657:SF1">
    <property type="entry name" value="ALTERED INHERITANCE OF MITOCHONDRIA PROTEIN 24, MITOCHONDRIAL"/>
    <property type="match status" value="1"/>
</dbReference>
<proteinExistence type="predicted"/>
<dbReference type="InterPro" id="IPR036983">
    <property type="entry name" value="AIM24_sf"/>
</dbReference>
<dbReference type="NCBIfam" id="TIGR00266">
    <property type="entry name" value="TIGR00266 family protein"/>
    <property type="match status" value="1"/>
</dbReference>
<accession>A0A4U1J4B4</accession>
<dbReference type="InterPro" id="IPR016031">
    <property type="entry name" value="Trp_RNA-bd_attenuator-like_dom"/>
</dbReference>
<organism evidence="1 2">
    <name type="scientific">Polyangium fumosum</name>
    <dbReference type="NCBI Taxonomy" id="889272"/>
    <lineage>
        <taxon>Bacteria</taxon>
        <taxon>Pseudomonadati</taxon>
        <taxon>Myxococcota</taxon>
        <taxon>Polyangia</taxon>
        <taxon>Polyangiales</taxon>
        <taxon>Polyangiaceae</taxon>
        <taxon>Polyangium</taxon>
    </lineage>
</organism>
<dbReference type="Gene3D" id="3.60.160.10">
    <property type="entry name" value="Mitochondrial biogenesis AIM24"/>
    <property type="match status" value="1"/>
</dbReference>
<sequence length="230" mass="24928">MRHEIRHNPDFGLVQVHFDQPGEQIITESGAMVARDTGIEMKTSLQGGIGGALKRKLLGGESLFQNTFTATAPGQSMWFAPAPEGAIVCITMQPGMELFLQSGAYLASTPGVTLDTKWQGAKGFFSGGLFLIRAYGQGYLWFNCYGGAHVLDIGQQYHGYICDNTHMVAFTQGLQYNISKVGGLKSLFLGGEGLVCNFQGQGRLWLQTRNPSSLASFLHPFRPVKAKSSG</sequence>
<comment type="caution">
    <text evidence="1">The sequence shown here is derived from an EMBL/GenBank/DDBJ whole genome shotgun (WGS) entry which is preliminary data.</text>
</comment>
<dbReference type="PANTHER" id="PTHR43657">
    <property type="entry name" value="TRYPTOPHAN RNA-BINDING ATTENUATOR PROTEIN-LIKE PROTEIN"/>
    <property type="match status" value="1"/>
</dbReference>
<dbReference type="SUPFAM" id="SSF51219">
    <property type="entry name" value="TRAP-like"/>
    <property type="match status" value="1"/>
</dbReference>
<evidence type="ECO:0000313" key="1">
    <source>
        <dbReference type="EMBL" id="TKD02059.1"/>
    </source>
</evidence>
<protein>
    <submittedName>
        <fullName evidence="1">TIGR00266 family protein</fullName>
    </submittedName>
</protein>
<reference evidence="1 2" key="1">
    <citation type="submission" date="2019-04" db="EMBL/GenBank/DDBJ databases">
        <authorList>
            <person name="Li Y."/>
            <person name="Wang J."/>
        </authorList>
    </citation>
    <scope>NUCLEOTIDE SEQUENCE [LARGE SCALE GENOMIC DNA]</scope>
    <source>
        <strain evidence="1 2">DSM 14668</strain>
    </source>
</reference>
<dbReference type="InterPro" id="IPR002838">
    <property type="entry name" value="AIM24"/>
</dbReference>
<dbReference type="RefSeq" id="WP_136932497.1">
    <property type="nucleotide sequence ID" value="NZ_SSMQ01000036.1"/>
</dbReference>
<name>A0A4U1J4B4_9BACT</name>
<dbReference type="OrthoDB" id="9779518at2"/>
<evidence type="ECO:0000313" key="2">
    <source>
        <dbReference type="Proteomes" id="UP000309215"/>
    </source>
</evidence>
<dbReference type="Pfam" id="PF01987">
    <property type="entry name" value="AIM24"/>
    <property type="match status" value="1"/>
</dbReference>
<dbReference type="EMBL" id="SSMQ01000036">
    <property type="protein sequence ID" value="TKD02059.1"/>
    <property type="molecule type" value="Genomic_DNA"/>
</dbReference>